<dbReference type="Gene3D" id="2.30.29.30">
    <property type="entry name" value="Pleckstrin-homology domain (PH domain)/Phosphotyrosine-binding domain (PTB)"/>
    <property type="match status" value="1"/>
</dbReference>
<dbReference type="FunFam" id="2.40.160.120:FF:000001">
    <property type="entry name" value="Oxysterol-binding protein"/>
    <property type="match status" value="1"/>
</dbReference>
<dbReference type="SUPFAM" id="SSF101576">
    <property type="entry name" value="Supernatant protein factor (SPF), C-terminal domain"/>
    <property type="match status" value="1"/>
</dbReference>
<dbReference type="GO" id="GO:0005886">
    <property type="term" value="C:plasma membrane"/>
    <property type="evidence" value="ECO:0007669"/>
    <property type="project" value="TreeGrafter"/>
</dbReference>
<feature type="region of interest" description="Disordered" evidence="5">
    <location>
        <begin position="371"/>
        <end position="473"/>
    </location>
</feature>
<evidence type="ECO:0000256" key="3">
    <source>
        <dbReference type="ARBA" id="ARBA00023055"/>
    </source>
</evidence>
<evidence type="ECO:0000256" key="5">
    <source>
        <dbReference type="SAM" id="MobiDB-lite"/>
    </source>
</evidence>
<evidence type="ECO:0000313" key="8">
    <source>
        <dbReference type="Proteomes" id="UP001175353"/>
    </source>
</evidence>
<evidence type="ECO:0000259" key="6">
    <source>
        <dbReference type="PROSITE" id="PS50003"/>
    </source>
</evidence>
<dbReference type="InterPro" id="IPR037239">
    <property type="entry name" value="OSBP_sf"/>
</dbReference>
<dbReference type="Pfam" id="PF15409">
    <property type="entry name" value="PH_8"/>
    <property type="match status" value="1"/>
</dbReference>
<feature type="domain" description="PH" evidence="6">
    <location>
        <begin position="214"/>
        <end position="308"/>
    </location>
</feature>
<dbReference type="GO" id="GO:0032541">
    <property type="term" value="C:cortical endoplasmic reticulum"/>
    <property type="evidence" value="ECO:0007669"/>
    <property type="project" value="TreeGrafter"/>
</dbReference>
<dbReference type="GO" id="GO:0005829">
    <property type="term" value="C:cytosol"/>
    <property type="evidence" value="ECO:0007669"/>
    <property type="project" value="TreeGrafter"/>
</dbReference>
<dbReference type="InterPro" id="IPR041680">
    <property type="entry name" value="PH_8"/>
</dbReference>
<protein>
    <submittedName>
        <fullName evidence="7">Oxysterol-binding protein 3</fullName>
    </submittedName>
</protein>
<dbReference type="Proteomes" id="UP001175353">
    <property type="component" value="Unassembled WGS sequence"/>
</dbReference>
<keyword evidence="8" id="KW-1185">Reference proteome</keyword>
<dbReference type="SUPFAM" id="SSF144000">
    <property type="entry name" value="Oxysterol-binding protein-like"/>
    <property type="match status" value="1"/>
</dbReference>
<feature type="compositionally biased region" description="Acidic residues" evidence="5">
    <location>
        <begin position="563"/>
        <end position="573"/>
    </location>
</feature>
<dbReference type="InterPro" id="IPR001849">
    <property type="entry name" value="PH_domain"/>
</dbReference>
<keyword evidence="3" id="KW-0445">Lipid transport</keyword>
<dbReference type="GO" id="GO:0034727">
    <property type="term" value="P:piecemeal microautophagy of the nucleus"/>
    <property type="evidence" value="ECO:0007669"/>
    <property type="project" value="TreeGrafter"/>
</dbReference>
<dbReference type="Gene3D" id="3.30.70.3490">
    <property type="match status" value="1"/>
</dbReference>
<evidence type="ECO:0000256" key="1">
    <source>
        <dbReference type="ARBA" id="ARBA00008842"/>
    </source>
</evidence>
<dbReference type="GO" id="GO:0032934">
    <property type="term" value="F:sterol binding"/>
    <property type="evidence" value="ECO:0007669"/>
    <property type="project" value="TreeGrafter"/>
</dbReference>
<dbReference type="EMBL" id="JAUJLE010000034">
    <property type="protein sequence ID" value="KAK1001383.1"/>
    <property type="molecule type" value="Genomic_DNA"/>
</dbReference>
<dbReference type="Gene3D" id="2.40.160.120">
    <property type="match status" value="1"/>
</dbReference>
<comment type="caution">
    <text evidence="7">The sequence shown here is derived from an EMBL/GenBank/DDBJ whole genome shotgun (WGS) entry which is preliminary data.</text>
</comment>
<evidence type="ECO:0000256" key="2">
    <source>
        <dbReference type="ARBA" id="ARBA00022448"/>
    </source>
</evidence>
<gene>
    <name evidence="7" type="primary">OSH3_2</name>
    <name evidence="7" type="ORF">LTR91_005435</name>
</gene>
<dbReference type="Pfam" id="PF01237">
    <property type="entry name" value="Oxysterol_BP"/>
    <property type="match status" value="1"/>
</dbReference>
<keyword evidence="2" id="KW-0813">Transport</keyword>
<accession>A0AAN6KTY6</accession>
<dbReference type="GO" id="GO:0097038">
    <property type="term" value="C:perinuclear endoplasmic reticulum"/>
    <property type="evidence" value="ECO:0007669"/>
    <property type="project" value="TreeGrafter"/>
</dbReference>
<feature type="compositionally biased region" description="Pro residues" evidence="5">
    <location>
        <begin position="441"/>
        <end position="456"/>
    </location>
</feature>
<reference evidence="7" key="1">
    <citation type="submission" date="2023-06" db="EMBL/GenBank/DDBJ databases">
        <title>Black Yeasts Isolated from many extreme environments.</title>
        <authorList>
            <person name="Coleine C."/>
            <person name="Stajich J.E."/>
            <person name="Selbmann L."/>
        </authorList>
    </citation>
    <scope>NUCLEOTIDE SEQUENCE</scope>
    <source>
        <strain evidence="7">CCFEE 5200</strain>
    </source>
</reference>
<dbReference type="SUPFAM" id="SSF50729">
    <property type="entry name" value="PH domain-like"/>
    <property type="match status" value="1"/>
</dbReference>
<dbReference type="GO" id="GO:0006897">
    <property type="term" value="P:endocytosis"/>
    <property type="evidence" value="ECO:0007669"/>
    <property type="project" value="TreeGrafter"/>
</dbReference>
<dbReference type="InterPro" id="IPR036598">
    <property type="entry name" value="GOLD_dom_sf"/>
</dbReference>
<dbReference type="Gene3D" id="2.60.120.680">
    <property type="entry name" value="GOLD domain"/>
    <property type="match status" value="1"/>
</dbReference>
<dbReference type="InterPro" id="IPR011993">
    <property type="entry name" value="PH-like_dom_sf"/>
</dbReference>
<evidence type="ECO:0000256" key="4">
    <source>
        <dbReference type="ARBA" id="ARBA00023121"/>
    </source>
</evidence>
<dbReference type="GO" id="GO:0006887">
    <property type="term" value="P:exocytosis"/>
    <property type="evidence" value="ECO:0007669"/>
    <property type="project" value="TreeGrafter"/>
</dbReference>
<comment type="similarity">
    <text evidence="1">Belongs to the OSBP family.</text>
</comment>
<dbReference type="GO" id="GO:0035621">
    <property type="term" value="P:ER to Golgi ceramide transport"/>
    <property type="evidence" value="ECO:0007669"/>
    <property type="project" value="TreeGrafter"/>
</dbReference>
<feature type="compositionally biased region" description="Basic and acidic residues" evidence="5">
    <location>
        <begin position="405"/>
        <end position="414"/>
    </location>
</feature>
<dbReference type="GO" id="GO:0120009">
    <property type="term" value="P:intermembrane lipid transfer"/>
    <property type="evidence" value="ECO:0007669"/>
    <property type="project" value="UniProtKB-ARBA"/>
</dbReference>
<dbReference type="PANTHER" id="PTHR10972">
    <property type="entry name" value="OXYSTEROL-BINDING PROTEIN-RELATED"/>
    <property type="match status" value="1"/>
</dbReference>
<dbReference type="SMART" id="SM00233">
    <property type="entry name" value="PH"/>
    <property type="match status" value="1"/>
</dbReference>
<sequence>MYGRVVSVGASGTTLVYTSPWPHTTKCGKSYVVRWVQVPEQQSISWSVEPQRRTINFGIFKHSGTKAGLMPAAPTFDTIDSTTLPPTPGLDGVPQFAKHGRRGSLGKSDESTAVVKLESIGMKKVSWAGRCEADKVTMGRFDVLEGEGGTYGMLFDNTFSRNTSKTVHFVLMVGNTPSLQPITKSNDNLPNGSPRPFLSDSRPTSRSAKGLEGSSFYTGVLSKKRRKQGQGYAKRFFSVDFTSSTLAYYRDPHSSALRGAVPLSLAAVGVNEKSREFTIDSGAEVWHLKAPNRKEFDGWRNALERAASAVTTTLEPVTPARATGSTLRLNMPNPVEDREWQMVEELVSKVSGTRDAVRALAKDTDPKYLPGTNGVGLGLTTSGGSGSNAPSPSSFEAPGTYFPDIDERPLDRRPFWKRKPSSAERSPVGMLRRTVSAQLAVPPPSSAPVPLSPAPGQPGGQKRPSLPQQPLPVAGDVHERCMALLHDLDGVVANFSALIADSKARRVPPLPMSGSRMSIDSLDNEEFFDAEDGGAVSSPSQLLHIRRSDDEVEQDEHEHGSDAESDISSELGDETGKSPHAATLVQSAVLPSIPKTLPPLPLPPVKRRGTIAPPKQPAPSVIGFLRKNAGKDLSTVSMPVTANEPTSLLQRLAESLEYPQLLDSAASSSTTAEERLMYVTAFALSFFANYRVKERAIRKPFNPLLGETYELVREDLGFRFIAEKVSHHPVRMACQAESLTNGGWSFTQAPQPIQKFWGKSVELNTEGRARVVLNAHAEHYSWNQATCFLRNVIAGEKYVEPVQTMTVHCETAGMRAVATFAAGGMFSGRSEEVSVQLFGPQHSDVAPVIGLVGKWTEGLKRTDTGAAVWTVGELAPNAAKVYGFTTFAAALNEVTAIEAGHLPPTDSRLRPDQLALEKGDVDEAETMKAKLEERQRARRKVLAGLGQEWKPLFFENVAEDDEEAWMLKESGGYWERRAKGDWGDVPQLFEL</sequence>
<dbReference type="AlphaFoldDB" id="A0AAN6KTY6"/>
<dbReference type="FunFam" id="2.30.29.30:FF:000369">
    <property type="entry name" value="Oxysterol binding protein"/>
    <property type="match status" value="1"/>
</dbReference>
<dbReference type="GO" id="GO:0030011">
    <property type="term" value="P:maintenance of cell polarity"/>
    <property type="evidence" value="ECO:0007669"/>
    <property type="project" value="TreeGrafter"/>
</dbReference>
<dbReference type="PROSITE" id="PS50003">
    <property type="entry name" value="PH_DOMAIN"/>
    <property type="match status" value="1"/>
</dbReference>
<proteinExistence type="inferred from homology"/>
<keyword evidence="4" id="KW-0446">Lipid-binding</keyword>
<organism evidence="7 8">
    <name type="scientific">Friedmanniomyces endolithicus</name>
    <dbReference type="NCBI Taxonomy" id="329885"/>
    <lineage>
        <taxon>Eukaryota</taxon>
        <taxon>Fungi</taxon>
        <taxon>Dikarya</taxon>
        <taxon>Ascomycota</taxon>
        <taxon>Pezizomycotina</taxon>
        <taxon>Dothideomycetes</taxon>
        <taxon>Dothideomycetidae</taxon>
        <taxon>Mycosphaerellales</taxon>
        <taxon>Teratosphaeriaceae</taxon>
        <taxon>Friedmanniomyces</taxon>
    </lineage>
</organism>
<dbReference type="PANTHER" id="PTHR10972:SF203">
    <property type="entry name" value="OXYSTEROL-BINDING PROTEIN HOMOLOG 3"/>
    <property type="match status" value="1"/>
</dbReference>
<feature type="region of interest" description="Disordered" evidence="5">
    <location>
        <begin position="530"/>
        <end position="578"/>
    </location>
</feature>
<feature type="compositionally biased region" description="Gly residues" evidence="5">
    <location>
        <begin position="373"/>
        <end position="386"/>
    </location>
</feature>
<dbReference type="InterPro" id="IPR000648">
    <property type="entry name" value="Oxysterol-bd"/>
</dbReference>
<feature type="compositionally biased region" description="Polar residues" evidence="5">
    <location>
        <begin position="180"/>
        <end position="191"/>
    </location>
</feature>
<dbReference type="CDD" id="cd13289">
    <property type="entry name" value="PH_Osh3p_yeast"/>
    <property type="match status" value="1"/>
</dbReference>
<feature type="region of interest" description="Disordered" evidence="5">
    <location>
        <begin position="180"/>
        <end position="211"/>
    </location>
</feature>
<evidence type="ECO:0000313" key="7">
    <source>
        <dbReference type="EMBL" id="KAK1001383.1"/>
    </source>
</evidence>
<name>A0AAN6KTY6_9PEZI</name>